<dbReference type="AlphaFoldDB" id="A0A1E4TLD2"/>
<evidence type="ECO:0000313" key="2">
    <source>
        <dbReference type="EMBL" id="ODV92576.1"/>
    </source>
</evidence>
<dbReference type="GO" id="GO:0019005">
    <property type="term" value="C:SCF ubiquitin ligase complex"/>
    <property type="evidence" value="ECO:0007669"/>
    <property type="project" value="TreeGrafter"/>
</dbReference>
<feature type="domain" description="F-box" evidence="1">
    <location>
        <begin position="15"/>
        <end position="69"/>
    </location>
</feature>
<dbReference type="InterPro" id="IPR001810">
    <property type="entry name" value="F-box_dom"/>
</dbReference>
<dbReference type="Proteomes" id="UP000095023">
    <property type="component" value="Unassembled WGS sequence"/>
</dbReference>
<gene>
    <name evidence="2" type="ORF">CANCADRAFT_30698</name>
</gene>
<proteinExistence type="predicted"/>
<reference evidence="3" key="1">
    <citation type="submission" date="2016-02" db="EMBL/GenBank/DDBJ databases">
        <title>Comparative genomics of biotechnologically important yeasts.</title>
        <authorList>
            <consortium name="DOE Joint Genome Institute"/>
            <person name="Riley R."/>
            <person name="Haridas S."/>
            <person name="Wolfe K.H."/>
            <person name="Lopes M.R."/>
            <person name="Hittinger C.T."/>
            <person name="Goker M."/>
            <person name="Salamov A."/>
            <person name="Wisecaver J."/>
            <person name="Long T.M."/>
            <person name="Aerts A.L."/>
            <person name="Barry K."/>
            <person name="Choi C."/>
            <person name="Clum A."/>
            <person name="Coughlan A.Y."/>
            <person name="Deshpande S."/>
            <person name="Douglass A.P."/>
            <person name="Hanson S.J."/>
            <person name="Klenk H.-P."/>
            <person name="Labutti K."/>
            <person name="Lapidus A."/>
            <person name="Lindquist E."/>
            <person name="Lipzen A."/>
            <person name="Meier-Kolthoff J.P."/>
            <person name="Ohm R.A."/>
            <person name="Otillar R.P."/>
            <person name="Pangilinan J."/>
            <person name="Peng Y."/>
            <person name="Rokas A."/>
            <person name="Rosa C.A."/>
            <person name="Scheuner C."/>
            <person name="Sibirny A.A."/>
            <person name="Slot J.C."/>
            <person name="Stielow J.B."/>
            <person name="Sun H."/>
            <person name="Kurtzman C.P."/>
            <person name="Blackwell M."/>
            <person name="Jeffries T.W."/>
            <person name="Grigoriev I.V."/>
        </authorList>
    </citation>
    <scope>NUCLEOTIDE SEQUENCE [LARGE SCALE GENOMIC DNA]</scope>
    <source>
        <strain evidence="3">NRRL Y-17796</strain>
    </source>
</reference>
<dbReference type="InterPro" id="IPR032675">
    <property type="entry name" value="LRR_dom_sf"/>
</dbReference>
<keyword evidence="3" id="KW-1185">Reference proteome</keyword>
<dbReference type="SUPFAM" id="SSF81383">
    <property type="entry name" value="F-box domain"/>
    <property type="match status" value="1"/>
</dbReference>
<dbReference type="InterPro" id="IPR036047">
    <property type="entry name" value="F-box-like_dom_sf"/>
</dbReference>
<dbReference type="Pfam" id="PF12937">
    <property type="entry name" value="F-box-like"/>
    <property type="match status" value="1"/>
</dbReference>
<dbReference type="SUPFAM" id="SSF52047">
    <property type="entry name" value="RNI-like"/>
    <property type="match status" value="1"/>
</dbReference>
<dbReference type="PANTHER" id="PTHR13318:SF190">
    <property type="entry name" value="PARTNER OF PAIRED, ISOFORM B"/>
    <property type="match status" value="1"/>
</dbReference>
<protein>
    <recommendedName>
        <fullName evidence="1">F-box domain-containing protein</fullName>
    </recommendedName>
</protein>
<accession>A0A1E4TLD2</accession>
<dbReference type="GO" id="GO:0031146">
    <property type="term" value="P:SCF-dependent proteasomal ubiquitin-dependent protein catabolic process"/>
    <property type="evidence" value="ECO:0007669"/>
    <property type="project" value="TreeGrafter"/>
</dbReference>
<evidence type="ECO:0000313" key="3">
    <source>
        <dbReference type="Proteomes" id="UP000095023"/>
    </source>
</evidence>
<dbReference type="Gene3D" id="3.80.10.10">
    <property type="entry name" value="Ribonuclease Inhibitor"/>
    <property type="match status" value="2"/>
</dbReference>
<sequence length="568" mass="63458">MVSTATIASDTAGGSCLNRILPPELLCSIFKYLSLADRHRIAATCRLWRDLLFSASLPDPIVFREWPDLTSATWNTICSNVGKCAHGLYLDGVNSTDPIMVDFEHFTKLHTVSARNGYFAEDDTVLDDLIQSNSANLKVLDVRGCNIFDVTKMTVLAHSGCSLKYLNVSATPSIVNGKISAQRSALKSGRRASNEMLLGDAFESVITNSPDLEELLISGINVPRILRKIMHSLKNSRSLASIDISHSSALTDSFILRFALDEGVDATHVESIMEGSITSYKFSQLRSLNIANCQRIGSTTLNLLPHVFPYLESLNVAQSRASNNAALAYCVTNLRRLKVLDCSHTDWLQDEFLEALEAAPAGPQLAVLRLSECAQLTCRCIGSFIRSVPSLSEIDLDNTQIDSEILEVFASMPKTDQGSPRLKVYMFDCPNITHMSVHKVLSMNLMKARMQSPHKQTYPVYNHGGLQRVIDQFYVAMDEGNIERAKSLSALFERIGMIHFRRYEWKKQCRQLELGKNYELTEKSLRVLGLSNPTNEDLTIFSDLWTAYVNEYSKSFTYIDSNSICRLM</sequence>
<dbReference type="Gene3D" id="1.20.1280.50">
    <property type="match status" value="1"/>
</dbReference>
<name>A0A1E4TLD2_9ASCO</name>
<dbReference type="SMART" id="SM00256">
    <property type="entry name" value="FBOX"/>
    <property type="match status" value="1"/>
</dbReference>
<evidence type="ECO:0000259" key="1">
    <source>
        <dbReference type="PROSITE" id="PS50181"/>
    </source>
</evidence>
<dbReference type="PANTHER" id="PTHR13318">
    <property type="entry name" value="PARTNER OF PAIRED, ISOFORM B-RELATED"/>
    <property type="match status" value="1"/>
</dbReference>
<dbReference type="PROSITE" id="PS50181">
    <property type="entry name" value="FBOX"/>
    <property type="match status" value="1"/>
</dbReference>
<organism evidence="2 3">
    <name type="scientific">Tortispora caseinolytica NRRL Y-17796</name>
    <dbReference type="NCBI Taxonomy" id="767744"/>
    <lineage>
        <taxon>Eukaryota</taxon>
        <taxon>Fungi</taxon>
        <taxon>Dikarya</taxon>
        <taxon>Ascomycota</taxon>
        <taxon>Saccharomycotina</taxon>
        <taxon>Trigonopsidomycetes</taxon>
        <taxon>Trigonopsidales</taxon>
        <taxon>Trigonopsidaceae</taxon>
        <taxon>Tortispora</taxon>
    </lineage>
</organism>
<dbReference type="OrthoDB" id="550575at2759"/>
<dbReference type="EMBL" id="KV453841">
    <property type="protein sequence ID" value="ODV92576.1"/>
    <property type="molecule type" value="Genomic_DNA"/>
</dbReference>